<feature type="transmembrane region" description="Helical" evidence="1">
    <location>
        <begin position="130"/>
        <end position="150"/>
    </location>
</feature>
<feature type="transmembrane region" description="Helical" evidence="1">
    <location>
        <begin position="171"/>
        <end position="196"/>
    </location>
</feature>
<dbReference type="Pfam" id="PF12040">
    <property type="entry name" value="DUF3526"/>
    <property type="match status" value="1"/>
</dbReference>
<evidence type="ECO:0000313" key="3">
    <source>
        <dbReference type="Proteomes" id="UP000325755"/>
    </source>
</evidence>
<dbReference type="PANTHER" id="PTHR43471">
    <property type="entry name" value="ABC TRANSPORTER PERMEASE"/>
    <property type="match status" value="1"/>
</dbReference>
<dbReference type="InterPro" id="IPR021913">
    <property type="entry name" value="DUF3526"/>
</dbReference>
<dbReference type="OrthoDB" id="5565944at2"/>
<keyword evidence="3" id="KW-1185">Reference proteome</keyword>
<feature type="transmembrane region" description="Helical" evidence="1">
    <location>
        <begin position="208"/>
        <end position="231"/>
    </location>
</feature>
<dbReference type="AlphaFoldDB" id="A0A5Q0BHW0"/>
<name>A0A5Q0BHW0_9GAMM</name>
<keyword evidence="1" id="KW-0812">Transmembrane</keyword>
<dbReference type="RefSeq" id="WP_153247728.1">
    <property type="nucleotide sequence ID" value="NZ_CP044205.1"/>
</dbReference>
<dbReference type="InParanoid" id="A0A5Q0BHW0"/>
<reference evidence="2 3" key="1">
    <citation type="submission" date="2019-09" db="EMBL/GenBank/DDBJ databases">
        <title>Ecophysiology of the spiral-shaped methanotroph Methylospira mobilis as revealed by the complete genome sequence.</title>
        <authorList>
            <person name="Oshkin I.Y."/>
            <person name="Dedysh S.N."/>
            <person name="Miroshnikov K."/>
            <person name="Danilova O.V."/>
            <person name="Hakobyan A."/>
            <person name="Liesack W."/>
        </authorList>
    </citation>
    <scope>NUCLEOTIDE SEQUENCE [LARGE SCALE GENOMIC DNA]</scope>
    <source>
        <strain evidence="2 3">Shm1</strain>
    </source>
</reference>
<protein>
    <submittedName>
        <fullName evidence="2">DUF3526 domain-containing protein</fullName>
    </submittedName>
</protein>
<dbReference type="PANTHER" id="PTHR43471:SF14">
    <property type="entry name" value="ABC-2 TYPE TRANSPORT SYSTEM PERMEASE PROTEIN"/>
    <property type="match status" value="1"/>
</dbReference>
<keyword evidence="1" id="KW-0472">Membrane</keyword>
<dbReference type="EMBL" id="CP044205">
    <property type="protein sequence ID" value="QFY41744.1"/>
    <property type="molecule type" value="Genomic_DNA"/>
</dbReference>
<dbReference type="Proteomes" id="UP000325755">
    <property type="component" value="Chromosome"/>
</dbReference>
<keyword evidence="1" id="KW-1133">Transmembrane helix</keyword>
<sequence length="452" mass="49314">MSLLFKAEFLRFSRNPLNLRVLAAFSVLFCAGAIWAGVSAGAFRDRLVQRQQSWLQAVEKLQNAADSGAVQAAPEPWADLPALGGLVLSVRQFDLLNPEIRILTRSRYTDGRNSDQVYNPLLLEWGVPDFATLLVLLLPLMVVGLCYGLVQEDREQGCWRLVCAQTARPWRLVFAALTVRFIAVLAVAALASLLAFALDSGIDIRTVLVWLCLIAAFLSCWIAVSALLLLLPVSAAAAALGMLGVWLITTFGVPAALSWAANSQQPMPSRLTAIVAIRAIDAEIAGQRDTLLAAWYQQHPGVNAPADPKALPRQLTSLPANLELDRRVRSLQRQFDAVRQAQFELMRRYAFLSPALAVLLNADQLAGIDATRYAAFVDAVNRFEDQWRDYFVPRLMGGGKLTADDYRAMPAFDPGALASGGENSLGIVIKLLTTAFAGLLLAAGLRKYLSRP</sequence>
<feature type="transmembrane region" description="Helical" evidence="1">
    <location>
        <begin position="21"/>
        <end position="43"/>
    </location>
</feature>
<gene>
    <name evidence="2" type="ORF">F6R98_03120</name>
</gene>
<proteinExistence type="predicted"/>
<organism evidence="2 3">
    <name type="scientific">Candidatus Methylospira mobilis</name>
    <dbReference type="NCBI Taxonomy" id="1808979"/>
    <lineage>
        <taxon>Bacteria</taxon>
        <taxon>Pseudomonadati</taxon>
        <taxon>Pseudomonadota</taxon>
        <taxon>Gammaproteobacteria</taxon>
        <taxon>Methylococcales</taxon>
        <taxon>Methylococcaceae</taxon>
        <taxon>Candidatus Methylospira</taxon>
    </lineage>
</organism>
<evidence type="ECO:0000256" key="1">
    <source>
        <dbReference type="SAM" id="Phobius"/>
    </source>
</evidence>
<dbReference type="KEGG" id="mmob:F6R98_03120"/>
<accession>A0A5Q0BHW0</accession>
<evidence type="ECO:0000313" key="2">
    <source>
        <dbReference type="EMBL" id="QFY41744.1"/>
    </source>
</evidence>
<feature type="transmembrane region" description="Helical" evidence="1">
    <location>
        <begin position="238"/>
        <end position="261"/>
    </location>
</feature>